<keyword evidence="6 10" id="KW-0934">Plastid</keyword>
<keyword evidence="7" id="KW-0547">Nucleotide-binding</keyword>
<evidence type="ECO:0000256" key="7">
    <source>
        <dbReference type="ARBA" id="ARBA00022741"/>
    </source>
</evidence>
<dbReference type="CDD" id="cd19505">
    <property type="entry name" value="RecA-like_Ycf2"/>
    <property type="match status" value="1"/>
</dbReference>
<dbReference type="GO" id="GO:0005524">
    <property type="term" value="F:ATP binding"/>
    <property type="evidence" value="ECO:0007669"/>
    <property type="project" value="UniProtKB-KW"/>
</dbReference>
<comment type="function">
    <text evidence="1">Probable ATPase of unknown function. Its presence in a non-photosynthetic plant (Epifagus virginiana) and experiments in tobacco indicate that it has an essential function which is probably not related to photosynthesis.</text>
</comment>
<evidence type="ECO:0000256" key="4">
    <source>
        <dbReference type="ARBA" id="ARBA00018950"/>
    </source>
</evidence>
<evidence type="ECO:0000256" key="2">
    <source>
        <dbReference type="ARBA" id="ARBA00004229"/>
    </source>
</evidence>
<evidence type="ECO:0000259" key="9">
    <source>
        <dbReference type="SMART" id="SM00382"/>
    </source>
</evidence>
<dbReference type="SUPFAM" id="SSF52540">
    <property type="entry name" value="P-loop containing nucleoside triphosphate hydrolases"/>
    <property type="match status" value="1"/>
</dbReference>
<feature type="domain" description="AAA+ ATPase" evidence="9">
    <location>
        <begin position="1306"/>
        <end position="1457"/>
    </location>
</feature>
<sequence>MNKEIGAVKEAKASRVGIPYSLSKISKLVGINQICYFLKNQNREESPVNLFFSSKPFIRLFDARLFSSIFLRNLRDSVRRGDGATMKILASLAIPISMHHCSLIGRESSQISLIDLARLLGGGGETIEEPVVDSSHLSCSVPPSIRSLYTGKKRIRKTYHDYDSDSSGDISAALGEGKRRQKPVCDRNNLKDFNRFFESYKKFLDSWEIQRDLPYFRLNSPPCDFIHLSVAGVAEKSFDGNIYPYRNPKWVPQLLRFNSRENGIESPISQIYSQTRNNKSMGDRLIGSLLSFKESDLIPNRAGGIDQNGEESREAFRCEVDLLPNTIFWNRFVFWSNKCVDPKNSFLLNCEIFLGIPGVVTNRGRKNTTCPSRSKERGSICFIGPLVKWYERKGLTPLCSIYMLLLRDSFCALANECFLQIQYRLDGWAEGKESTCVAGITTRKGLLRWGGSAKRLLIERIPFEINDYVNGESGVCGNLGTTINLYFPLPGRRFAEFKYNLDASIRGVWTRKNRFLTSHIGTNLEATTGRDERSFHQSANVSFIYKCVFPRILYRVLTNAIDYFVDKVNGPDDTRINSLFLFDFNLLDIYEKVSVVKGILEEKYHFFMDSGSLVDEESGGSSIPLTHPVDLLPIGSSGIRSTRAFSGDPPYIMAEQDWNLSSDNWSHGEKLKRGFEGRFLDRVITWDFPNRSHLSLSNRAERDSLPKFGIVRVRDNKHGNSYSHFLDKFCVGSSHQVGSCFGIGFLGMERIVSSIQSHVSDSLLPGTLQLTEGETNHYILTTIQFTLSDLDKLVTFSLLTHSDRRFNLLLNLRRLLSTPSSFFHETRDSCFFTRNGNRNSLKQTLGNNKLLTDWRSQTHAKNLSSDRVDLNKSSGGSGSASSFIENQFDRNDSFIRSFGELRELETPYQSKRISLFRLSTASKSFTGLLAKGVLHEDTKSVNSYMGEKPVCASHRIDLRDLLNELIDYKISWIFWKDNIWEKWRLFGEYIPWFFTPTWWKYFHDLMRNTYLEMVLKMNEDSHYHIPSIAKRTTETMDGARSYLLGRLASRFRNDSIIDVLSKLDFFLVEEITNQMKVSYSGWSTILKFSKTSIPSQLALFILLVLVSFKSIWPVVSGFDSFSLWKRFAMIGYSKDPMRRSYLEKVIYYPPILGQMGTRDPLIYFLKRVLNHINNLFFYSLVKNGLDSWMLRRRNSDTLRINKELLTQYLVTNETISKYGSKLIFHTLSSEPNCGPSPEGSILLSYLYRIRQNNLWNYKICKSDPAEKWVISAPGRNTSFPASMKRRGIPHAPYYDVPVLLQSGLLSSEGISLIGPKETGRSHLIRDIASDSYSPLVKPPIPKLLYNQSYFNNEYGNFISKESVYRVSLVFEMAREMSPCVIWIQDIHRLNVHRSYHESEADPRFSLCLVPKSIHDGHKNFCIRNHLVIASTHVPAEVDPAPIAPNRLNKLINFRKFNRCQRQKELPILVSIKGFNTQVDPSLLEGTRFGTTGYSKRDLFFFAQGALLIGISRNRELVCSDTIGFTLHRQHSAVIHMSNEIEYSPHKILSHRIGKAILKNSLIDTSPADPFWIGRNILKRRFYHLSNWFLESSTTESTVTESILLTHILGLLAGLAARDSWFEMDVISGDNPIVIDKILENDFHLACGLLENFFRDFSRLEICRTDNQYGNGLFSSSPTKPWYASGMIRASYSPQFAETGKLSKIRTDFGMKRPSGTNSSFGEVPREMTWSPRIWHFSFTRSNIYESIRLLSEFDDWCASLPLHPDYSRIPHWDSQWDNGEDSQFDPYEKRGYRFSHIRTLNRLRKKQTRRLEDRLETTSLRDQFYELGFSESSGSYEIQWNRFDESVLFVGGRFTWDPTFLFQSDSSPSFPHRSFLAKQELVRRLYVTYGLKREREKHFSNEGIKNLFLYRGYNRKSITTDSAAKQLENAPSDEEGNSEYVEETWFMHTYLQYPLASLPVYLYQNIVVENLKERFVRLRLLVHRDRWMKRNCSQLRDFSIYNMLFESYEYLFNPFWFDRTRLDQITKQLLNGRPFSYKNLLHALSSPDL</sequence>
<evidence type="ECO:0000256" key="1">
    <source>
        <dbReference type="ARBA" id="ARBA00002329"/>
    </source>
</evidence>
<dbReference type="InterPro" id="IPR027417">
    <property type="entry name" value="P-loop_NTPase"/>
</dbReference>
<keyword evidence="8" id="KW-0067">ATP-binding</keyword>
<evidence type="ECO:0000256" key="5">
    <source>
        <dbReference type="ARBA" id="ARBA00022528"/>
    </source>
</evidence>
<dbReference type="InterPro" id="IPR003593">
    <property type="entry name" value="AAA+_ATPase"/>
</dbReference>
<evidence type="ECO:0000256" key="3">
    <source>
        <dbReference type="ARBA" id="ARBA00009361"/>
    </source>
</evidence>
<evidence type="ECO:0000256" key="6">
    <source>
        <dbReference type="ARBA" id="ARBA00022640"/>
    </source>
</evidence>
<organism evidence="10">
    <name type="scientific">Actinostachys pennula</name>
    <dbReference type="NCBI Taxonomy" id="148577"/>
    <lineage>
        <taxon>Eukaryota</taxon>
        <taxon>Viridiplantae</taxon>
        <taxon>Streptophyta</taxon>
        <taxon>Embryophyta</taxon>
        <taxon>Tracheophyta</taxon>
        <taxon>Polypodiopsida</taxon>
        <taxon>Polypodiidae</taxon>
        <taxon>Schizaeales</taxon>
        <taxon>Schizaeaceae</taxon>
        <taxon>Actinostachys</taxon>
    </lineage>
</organism>
<protein>
    <recommendedName>
        <fullName evidence="4">Protein Ycf2</fullName>
    </recommendedName>
</protein>
<evidence type="ECO:0000256" key="8">
    <source>
        <dbReference type="ARBA" id="ARBA00022840"/>
    </source>
</evidence>
<comment type="subcellular location">
    <subcellularLocation>
        <location evidence="2">Plastid</location>
        <location evidence="2">Chloroplast</location>
    </subcellularLocation>
</comment>
<geneLocation type="chloroplast" evidence="10"/>
<dbReference type="Gene3D" id="3.40.50.300">
    <property type="entry name" value="P-loop containing nucleotide triphosphate hydrolases"/>
    <property type="match status" value="1"/>
</dbReference>
<dbReference type="PANTHER" id="PTHR33078:SF92">
    <property type="entry name" value="PROTEIN YCF2"/>
    <property type="match status" value="1"/>
</dbReference>
<dbReference type="EMBL" id="KU764518">
    <property type="protein sequence ID" value="AOV84670.1"/>
    <property type="molecule type" value="Genomic_DNA"/>
</dbReference>
<comment type="similarity">
    <text evidence="3">Belongs to the Ycf2 family.</text>
</comment>
<gene>
    <name evidence="10" type="primary">ycf2</name>
</gene>
<dbReference type="SMART" id="SM00382">
    <property type="entry name" value="AAA"/>
    <property type="match status" value="1"/>
</dbReference>
<dbReference type="GO" id="GO:0016887">
    <property type="term" value="F:ATP hydrolysis activity"/>
    <property type="evidence" value="ECO:0007669"/>
    <property type="project" value="InterPro"/>
</dbReference>
<reference evidence="10" key="1">
    <citation type="submission" date="2016-02" db="EMBL/GenBank/DDBJ databases">
        <title>Phylogenomics of the Schizaeales.</title>
        <authorList>
            <person name="Labiak P.H."/>
            <person name="Karol K.G."/>
        </authorList>
    </citation>
    <scope>NUCLEOTIDE SEQUENCE</scope>
</reference>
<dbReference type="PANTHER" id="PTHR33078">
    <property type="entry name" value="PROTEIN YCF2-RELATED"/>
    <property type="match status" value="1"/>
</dbReference>
<keyword evidence="5 10" id="KW-0150">Chloroplast</keyword>
<evidence type="ECO:0000313" key="10">
    <source>
        <dbReference type="EMBL" id="AOV84670.1"/>
    </source>
</evidence>
<dbReference type="InterPro" id="IPR003959">
    <property type="entry name" value="ATPase_AAA_core"/>
</dbReference>
<proteinExistence type="inferred from homology"/>
<name>A0A1S5RUM3_9MONI</name>
<dbReference type="Gene3D" id="1.10.8.60">
    <property type="match status" value="1"/>
</dbReference>
<dbReference type="GO" id="GO:0009507">
    <property type="term" value="C:chloroplast"/>
    <property type="evidence" value="ECO:0007669"/>
    <property type="project" value="UniProtKB-SubCell"/>
</dbReference>
<dbReference type="Pfam" id="PF00004">
    <property type="entry name" value="AAA"/>
    <property type="match status" value="1"/>
</dbReference>
<dbReference type="EMBL" id="KU764518">
    <property type="protein sequence ID" value="AOV84669.1"/>
    <property type="molecule type" value="Genomic_DNA"/>
</dbReference>
<accession>A0A1S5RUM3</accession>